<dbReference type="EMBL" id="MN543585">
    <property type="protein sequence ID" value="QJX13718.1"/>
    <property type="molecule type" value="Genomic_DNA"/>
</dbReference>
<geneLocation type="plasmid" evidence="2">
    <name>pGH27TC_fusion</name>
</geneLocation>
<proteinExistence type="predicted"/>
<sequence length="41" mass="5192">MLNHVFYAEKNVFQDIYYYPNRSEKRRRSYSRTVYLYSSDM</sequence>
<evidence type="ECO:0000313" key="1">
    <source>
        <dbReference type="EMBL" id="QJX11260.1"/>
    </source>
</evidence>
<organism evidence="1">
    <name type="scientific">Klebsiella pneumoniae</name>
    <dbReference type="NCBI Taxonomy" id="573"/>
    <lineage>
        <taxon>Bacteria</taxon>
        <taxon>Pseudomonadati</taxon>
        <taxon>Pseudomonadota</taxon>
        <taxon>Gammaproteobacteria</taxon>
        <taxon>Enterobacterales</taxon>
        <taxon>Enterobacteriaceae</taxon>
        <taxon>Klebsiella/Raoultella group</taxon>
        <taxon>Klebsiella</taxon>
        <taxon>Klebsiella pneumoniae complex</taxon>
    </lineage>
</organism>
<reference evidence="1" key="1">
    <citation type="submission" date="2019-10" db="EMBL/GenBank/DDBJ databases">
        <title>Tracking microevolution events of conjugative virulence plasmid p15WZ-82_Vir during transmission.</title>
        <authorList>
            <person name="Yang X."/>
        </authorList>
    </citation>
    <scope>NUCLEOTIDE SEQUENCE</scope>
    <source>
        <strain evidence="1">GH27</strain>
        <strain evidence="2">GH27TC</strain>
        <plasmid evidence="1">pGH27_175</plasmid>
        <plasmid evidence="2">pGH27TC_fusion</plasmid>
    </source>
</reference>
<dbReference type="AlphaFoldDB" id="A0A6M5ZYG5"/>
<geneLocation type="plasmid" evidence="1">
    <name>pGH27_175</name>
</geneLocation>
<evidence type="ECO:0000313" key="2">
    <source>
        <dbReference type="EMBL" id="QJX13718.1"/>
    </source>
</evidence>
<keyword evidence="1" id="KW-0614">Plasmid</keyword>
<accession>A0A6M5ZYG5</accession>
<protein>
    <submittedName>
        <fullName evidence="1">Uncharacterized protein</fullName>
    </submittedName>
</protein>
<dbReference type="EMBL" id="MN543571">
    <property type="protein sequence ID" value="QJX11260.1"/>
    <property type="molecule type" value="Genomic_DNA"/>
</dbReference>
<name>A0A6M5ZYG5_KLEPN</name>